<comment type="function">
    <text evidence="2">Catalyzes the phosphorylation of pyruvate to phosphoenolpyruvate.</text>
</comment>
<keyword evidence="11" id="KW-0067">ATP-binding</keyword>
<evidence type="ECO:0000256" key="5">
    <source>
        <dbReference type="ARBA" id="ARBA00011996"/>
    </source>
</evidence>
<dbReference type="InterPro" id="IPR013815">
    <property type="entry name" value="ATP_grasp_subdomain_1"/>
</dbReference>
<evidence type="ECO:0000256" key="4">
    <source>
        <dbReference type="ARBA" id="ARBA00007837"/>
    </source>
</evidence>
<evidence type="ECO:0000256" key="13">
    <source>
        <dbReference type="ARBA" id="ARBA00033470"/>
    </source>
</evidence>
<proteinExistence type="inferred from homology"/>
<organism evidence="16">
    <name type="scientific">uncultured Desulfobacterium sp</name>
    <dbReference type="NCBI Taxonomy" id="201089"/>
    <lineage>
        <taxon>Bacteria</taxon>
        <taxon>Pseudomonadati</taxon>
        <taxon>Thermodesulfobacteriota</taxon>
        <taxon>Desulfobacteria</taxon>
        <taxon>Desulfobacterales</taxon>
        <taxon>Desulfobacteriaceae</taxon>
        <taxon>Desulfobacterium</taxon>
        <taxon>environmental samples</taxon>
    </lineage>
</organism>
<keyword evidence="7" id="KW-0808">Transferase</keyword>
<evidence type="ECO:0000256" key="7">
    <source>
        <dbReference type="ARBA" id="ARBA00022679"/>
    </source>
</evidence>
<comment type="cofactor">
    <cofactor evidence="1">
        <name>Mg(2+)</name>
        <dbReference type="ChEBI" id="CHEBI:18420"/>
    </cofactor>
</comment>
<comment type="similarity">
    <text evidence="4">Belongs to the PEP-utilizing enzyme family.</text>
</comment>
<protein>
    <recommendedName>
        <fullName evidence="6">Phosphoenolpyruvate synthase</fullName>
        <ecNumber evidence="5">2.7.9.2</ecNumber>
    </recommendedName>
    <alternativeName>
        <fullName evidence="13">Pyruvate, water dikinase</fullName>
    </alternativeName>
</protein>
<evidence type="ECO:0000313" key="16">
    <source>
        <dbReference type="EMBL" id="SPD75642.1"/>
    </source>
</evidence>
<keyword evidence="10 16" id="KW-0418">Kinase</keyword>
<dbReference type="SUPFAM" id="SSF56059">
    <property type="entry name" value="Glutathione synthetase ATP-binding domain-like"/>
    <property type="match status" value="1"/>
</dbReference>
<dbReference type="EMBL" id="OJIN01000215">
    <property type="protein sequence ID" value="SPD75642.1"/>
    <property type="molecule type" value="Genomic_DNA"/>
</dbReference>
<dbReference type="EC" id="2.7.9.2" evidence="5"/>
<dbReference type="PANTHER" id="PTHR43030:SF1">
    <property type="entry name" value="PHOSPHOENOLPYRUVATE SYNTHASE"/>
    <property type="match status" value="1"/>
</dbReference>
<dbReference type="InterPro" id="IPR002192">
    <property type="entry name" value="PPDK_AMP/ATP-bd"/>
</dbReference>
<evidence type="ECO:0000256" key="9">
    <source>
        <dbReference type="ARBA" id="ARBA00022741"/>
    </source>
</evidence>
<dbReference type="GO" id="GO:0005524">
    <property type="term" value="F:ATP binding"/>
    <property type="evidence" value="ECO:0007669"/>
    <property type="project" value="UniProtKB-KW"/>
</dbReference>
<keyword evidence="8" id="KW-0479">Metal-binding</keyword>
<dbReference type="Gene3D" id="3.30.1490.20">
    <property type="entry name" value="ATP-grasp fold, A domain"/>
    <property type="match status" value="1"/>
</dbReference>
<dbReference type="GO" id="GO:0008986">
    <property type="term" value="F:pyruvate, water dikinase activity"/>
    <property type="evidence" value="ECO:0007669"/>
    <property type="project" value="UniProtKB-EC"/>
</dbReference>
<dbReference type="AlphaFoldDB" id="A0A445N1R0"/>
<gene>
    <name evidence="16" type="ORF">PITCH_A700012</name>
</gene>
<reference evidence="16" key="1">
    <citation type="submission" date="2018-01" db="EMBL/GenBank/DDBJ databases">
        <authorList>
            <person name="Regsiter A."/>
            <person name="William W."/>
        </authorList>
    </citation>
    <scope>NUCLEOTIDE SEQUENCE</scope>
    <source>
        <strain evidence="16">TRIP AH-1</strain>
    </source>
</reference>
<evidence type="ECO:0000256" key="10">
    <source>
        <dbReference type="ARBA" id="ARBA00022777"/>
    </source>
</evidence>
<evidence type="ECO:0000256" key="11">
    <source>
        <dbReference type="ARBA" id="ARBA00022840"/>
    </source>
</evidence>
<feature type="domain" description="Pyruvate phosphate dikinase AMP/ATP-binding" evidence="15">
    <location>
        <begin position="295"/>
        <end position="675"/>
    </location>
</feature>
<dbReference type="GO" id="GO:0046872">
    <property type="term" value="F:metal ion binding"/>
    <property type="evidence" value="ECO:0007669"/>
    <property type="project" value="UniProtKB-KW"/>
</dbReference>
<evidence type="ECO:0000256" key="6">
    <source>
        <dbReference type="ARBA" id="ARBA00021623"/>
    </source>
</evidence>
<dbReference type="PANTHER" id="PTHR43030">
    <property type="entry name" value="PHOSPHOENOLPYRUVATE SYNTHASE"/>
    <property type="match status" value="1"/>
</dbReference>
<evidence type="ECO:0000256" key="8">
    <source>
        <dbReference type="ARBA" id="ARBA00022723"/>
    </source>
</evidence>
<evidence type="ECO:0000256" key="3">
    <source>
        <dbReference type="ARBA" id="ARBA00004742"/>
    </source>
</evidence>
<comment type="catalytic activity">
    <reaction evidence="14">
        <text>pyruvate + ATP + H2O = phosphoenolpyruvate + AMP + phosphate + 2 H(+)</text>
        <dbReference type="Rhea" id="RHEA:11364"/>
        <dbReference type="ChEBI" id="CHEBI:15361"/>
        <dbReference type="ChEBI" id="CHEBI:15377"/>
        <dbReference type="ChEBI" id="CHEBI:15378"/>
        <dbReference type="ChEBI" id="CHEBI:30616"/>
        <dbReference type="ChEBI" id="CHEBI:43474"/>
        <dbReference type="ChEBI" id="CHEBI:58702"/>
        <dbReference type="ChEBI" id="CHEBI:456215"/>
        <dbReference type="EC" id="2.7.9.2"/>
    </reaction>
</comment>
<evidence type="ECO:0000256" key="2">
    <source>
        <dbReference type="ARBA" id="ARBA00002988"/>
    </source>
</evidence>
<name>A0A445N1R0_9BACT</name>
<evidence type="ECO:0000256" key="12">
    <source>
        <dbReference type="ARBA" id="ARBA00022842"/>
    </source>
</evidence>
<accession>A0A445N1R0</accession>
<keyword evidence="9" id="KW-0547">Nucleotide-binding</keyword>
<evidence type="ECO:0000256" key="1">
    <source>
        <dbReference type="ARBA" id="ARBA00001946"/>
    </source>
</evidence>
<dbReference type="Pfam" id="PF01326">
    <property type="entry name" value="PPDK_N"/>
    <property type="match status" value="1"/>
</dbReference>
<dbReference type="InterPro" id="IPR006319">
    <property type="entry name" value="PEP_synth"/>
</dbReference>
<keyword evidence="12" id="KW-0460">Magnesium</keyword>
<evidence type="ECO:0000259" key="15">
    <source>
        <dbReference type="Pfam" id="PF01326"/>
    </source>
</evidence>
<keyword evidence="16" id="KW-0670">Pyruvate</keyword>
<comment type="pathway">
    <text evidence="3">Carbohydrate biosynthesis; gluconeogenesis.</text>
</comment>
<sequence length="863" mass="98947">MTYYSHVSTGWQSLDGIIDHLRKGDNVVWQVDSIDDYQRLVTLFVNSAVSSNQKLVYMRFARHMPLMEERRNITIYHLNVANGFESFSSEVHSIITKEGRDIFYVFDCLSDLLHVWATDLMIGNFFFITCPYLFELNTIAYFAILRNRHSFKAIARIRETTQLLIDVYNYRGQVCVHPLKVQNRYSPTMFFPHIKEKDQLVPVINSGEATRLFSHLSRNNSVDAQRHLDYWDRLFMQAGEILESDASAEEKTDMVEQLSRILLSRNRRTLDLIRSNFTLEDLLQLKERLIGTGFIGGKSLGMLLSRKVLMLDKFNNWREVLEHHDSFYIGSDVFYSYIVQNGWWKLFMAHKTKEGYFSKAGELKNNMLKGVFPEEIKEQFQLMLEYFGQSPIIVRSSSLLEDAVGSAFAGKYDSFFCVNQGPPEKRYEAFEEAVKRIFASTMNEDALAYRLQRGLDQMDEQMALLVQRVSGSYHKNYFFPELAGVGLSRNPFVWKKDMDPNAGMLRLVFGMGTRAVDRVGNDYPRIVAISDPLIKPLSEMKDIKRFSQHFVDLLNLEENRLQTMSISQMTEAGLAARLEMIGIRDTEAAEYVRSLGKPSVELWILTFDRFLTETTFTDVMGRMLKTLEDRLGIPVDIEYTVNFNQSGQIQVNLLQCRPFQNLSKSVSMSLPDDVPEERIIIRTEGNFMGGNVFIPVSRIIFVDPKEYTKLSLSEKYSVARLIGKLNRLTADRNLVSTLLMGPGRWGTRTPAMGVPVTFSEINHIAAIAEISFQDENLIPDLSFGTHFFHDLVENSIFYLAIYPENPGIIFNSGWIGDLPNMLDQISPSDNVFGHIVKVADVTDKALKIFSNVVTQKTICYLAG</sequence>
<evidence type="ECO:0000256" key="14">
    <source>
        <dbReference type="ARBA" id="ARBA00047700"/>
    </source>
</evidence>